<dbReference type="InterPro" id="IPR050697">
    <property type="entry name" value="Adenylyl/Guanylyl_Cyclase_3/4"/>
</dbReference>
<keyword evidence="1" id="KW-0812">Transmembrane</keyword>
<dbReference type="SMART" id="SM00044">
    <property type="entry name" value="CYCc"/>
    <property type="match status" value="1"/>
</dbReference>
<sequence length="731" mass="82138">MKQRRIRTLLGLLLTVMMLIPVIQDSRPALLQRFEYDLYDMRLIRFLKQDQDPRIVIVDVDEKSLAEQGRWPWNRAKLALLLDQLFDRYGIAIAGFDMVFSEADSSVDLLQIKDLLLNSNKFPDLLSVLQQLDPDQRLADAIRDRPVVLGYLFDRSDSELLVGDPGKAVITAAPILDLQPIPEANGVIASVDALQSQQLRSGFFDNPMVDSDGVYRRVPLLQRYQSEYYPSLALAMWLALFEEQQVIPEFESDMTGEHQALVSLSAAGQSIPVDQSGAVLVPYRGSQGSFPYVSATDVITGRVDAALLEGAIVLIGTSAAGLLDLRVTPMSSRYPGVEVHANILSGMLDERIFSEPDYTRGVELVQLIISGLLLSILIPRSSVAFSTLITLGWTACLIGFNLYAWQSLFWVIPLGYSLLLVLLLYLFQQTTGYFFEARNIQQLAGQFGQYIPPEVVLELGRQDEGVQLSGENRDMTILFSDVRGFTQISEQLTPQQLTRLMNVYLTDMTRIIHQQRGTVDKYIGDAVMAFWGAPLSDDKHSLHGLDSALQMLQQLPGLNKRLVEEGLPEIQIGIGVHSGTMSVGNMGSEFRMAYTVMGDAVNLASRLEGLTKYYGCPLLVSGDMHARLPGYLYRQIDRVTVKGRHEAVELFQPMLVTETDGTELTEQVERFNEAVNLYRQRQWQEALVIFKLWLTGFPNDRTAELYIQRIKEYLAVDPGPEWIPVYSHQDK</sequence>
<gene>
    <name evidence="3" type="ORF">AMJAP_1224</name>
</gene>
<dbReference type="SUPFAM" id="SSF55073">
    <property type="entry name" value="Nucleotide cyclase"/>
    <property type="match status" value="1"/>
</dbReference>
<dbReference type="Pfam" id="PF05226">
    <property type="entry name" value="CHASE2"/>
    <property type="match status" value="1"/>
</dbReference>
<dbReference type="EMBL" id="AP014545">
    <property type="protein sequence ID" value="BBB25819.1"/>
    <property type="molecule type" value="Genomic_DNA"/>
</dbReference>
<organism evidence="3 4">
    <name type="scientific">Amphritea japonica ATCC BAA-1530</name>
    <dbReference type="NCBI Taxonomy" id="1278309"/>
    <lineage>
        <taxon>Bacteria</taxon>
        <taxon>Pseudomonadati</taxon>
        <taxon>Pseudomonadota</taxon>
        <taxon>Gammaproteobacteria</taxon>
        <taxon>Oceanospirillales</taxon>
        <taxon>Oceanospirillaceae</taxon>
        <taxon>Amphritea</taxon>
    </lineage>
</organism>
<dbReference type="PANTHER" id="PTHR43081:SF1">
    <property type="entry name" value="ADENYLATE CYCLASE, TERMINAL-DIFFERENTIATION SPECIFIC"/>
    <property type="match status" value="1"/>
</dbReference>
<evidence type="ECO:0000259" key="2">
    <source>
        <dbReference type="PROSITE" id="PS50125"/>
    </source>
</evidence>
<dbReference type="CDD" id="cd07302">
    <property type="entry name" value="CHD"/>
    <property type="match status" value="1"/>
</dbReference>
<dbReference type="PANTHER" id="PTHR43081">
    <property type="entry name" value="ADENYLATE CYCLASE, TERMINAL-DIFFERENTIATION SPECIFIC-RELATED"/>
    <property type="match status" value="1"/>
</dbReference>
<dbReference type="AlphaFoldDB" id="A0A7R6P2J9"/>
<dbReference type="InterPro" id="IPR029787">
    <property type="entry name" value="Nucleotide_cyclase"/>
</dbReference>
<keyword evidence="3" id="KW-0456">Lyase</keyword>
<dbReference type="InterPro" id="IPR001054">
    <property type="entry name" value="A/G_cyclase"/>
</dbReference>
<evidence type="ECO:0000313" key="4">
    <source>
        <dbReference type="Proteomes" id="UP000595663"/>
    </source>
</evidence>
<feature type="domain" description="Guanylate cyclase" evidence="2">
    <location>
        <begin position="476"/>
        <end position="608"/>
    </location>
</feature>
<dbReference type="KEGG" id="ajp:AMJAP_1224"/>
<feature type="transmembrane region" description="Helical" evidence="1">
    <location>
        <begin position="384"/>
        <end position="403"/>
    </location>
</feature>
<dbReference type="GO" id="GO:0004016">
    <property type="term" value="F:adenylate cyclase activity"/>
    <property type="evidence" value="ECO:0007669"/>
    <property type="project" value="UniProtKB-EC"/>
</dbReference>
<proteinExistence type="predicted"/>
<dbReference type="EC" id="4.6.1.1" evidence="3"/>
<evidence type="ECO:0000313" key="3">
    <source>
        <dbReference type="EMBL" id="BBB25819.1"/>
    </source>
</evidence>
<protein>
    <submittedName>
        <fullName evidence="3">Adenylate cyclase</fullName>
        <ecNumber evidence="3">4.6.1.1</ecNumber>
    </submittedName>
</protein>
<dbReference type="GO" id="GO:0006171">
    <property type="term" value="P:cAMP biosynthetic process"/>
    <property type="evidence" value="ECO:0007669"/>
    <property type="project" value="TreeGrafter"/>
</dbReference>
<feature type="transmembrane region" description="Helical" evidence="1">
    <location>
        <begin position="408"/>
        <end position="427"/>
    </location>
</feature>
<keyword evidence="4" id="KW-1185">Reference proteome</keyword>
<keyword evidence="1" id="KW-1133">Transmembrane helix</keyword>
<name>A0A7R6P2J9_9GAMM</name>
<reference evidence="3 4" key="1">
    <citation type="journal article" date="2008" name="Int. J. Syst. Evol. Microbiol.">
        <title>Amphritea japonica sp. nov. and Amphritea balenae sp. nov., isolated from the sediment adjacent to sperm whale carcasses off Kagoshima, Japan.</title>
        <authorList>
            <person name="Miyazaki M."/>
            <person name="Nogi Y."/>
            <person name="Fujiwara Y."/>
            <person name="Kawato M."/>
            <person name="Nagahama T."/>
            <person name="Kubokawa K."/>
            <person name="Horikoshi K."/>
        </authorList>
    </citation>
    <scope>NUCLEOTIDE SEQUENCE [LARGE SCALE GENOMIC DNA]</scope>
    <source>
        <strain evidence="3 4">ATCC BAA-1530</strain>
    </source>
</reference>
<dbReference type="Pfam" id="PF00211">
    <property type="entry name" value="Guanylate_cyc"/>
    <property type="match status" value="1"/>
</dbReference>
<dbReference type="OrthoDB" id="9806704at2"/>
<accession>A0A7R6P2J9</accession>
<dbReference type="Gene3D" id="3.30.70.1230">
    <property type="entry name" value="Nucleotide cyclase"/>
    <property type="match status" value="1"/>
</dbReference>
<evidence type="ECO:0000256" key="1">
    <source>
        <dbReference type="SAM" id="Phobius"/>
    </source>
</evidence>
<dbReference type="SMART" id="SM01080">
    <property type="entry name" value="CHASE2"/>
    <property type="match status" value="1"/>
</dbReference>
<keyword evidence="1" id="KW-0472">Membrane</keyword>
<dbReference type="RefSeq" id="WP_019621418.1">
    <property type="nucleotide sequence ID" value="NZ_AP014545.1"/>
</dbReference>
<dbReference type="PROSITE" id="PS50125">
    <property type="entry name" value="GUANYLATE_CYCLASE_2"/>
    <property type="match status" value="1"/>
</dbReference>
<dbReference type="GO" id="GO:0035556">
    <property type="term" value="P:intracellular signal transduction"/>
    <property type="evidence" value="ECO:0007669"/>
    <property type="project" value="InterPro"/>
</dbReference>
<dbReference type="InterPro" id="IPR007890">
    <property type="entry name" value="CHASE2"/>
</dbReference>
<dbReference type="Proteomes" id="UP000595663">
    <property type="component" value="Chromosome"/>
</dbReference>